<evidence type="ECO:0000313" key="2">
    <source>
        <dbReference type="Proteomes" id="UP000542210"/>
    </source>
</evidence>
<dbReference type="RefSeq" id="WP_184876654.1">
    <property type="nucleotide sequence ID" value="NZ_BOOV01000021.1"/>
</dbReference>
<organism evidence="1 2">
    <name type="scientific">Sphaerisporangium siamense</name>
    <dbReference type="NCBI Taxonomy" id="795645"/>
    <lineage>
        <taxon>Bacteria</taxon>
        <taxon>Bacillati</taxon>
        <taxon>Actinomycetota</taxon>
        <taxon>Actinomycetes</taxon>
        <taxon>Streptosporangiales</taxon>
        <taxon>Streptosporangiaceae</taxon>
        <taxon>Sphaerisporangium</taxon>
    </lineage>
</organism>
<accession>A0A7W7D2R5</accession>
<protein>
    <submittedName>
        <fullName evidence="1">Uncharacterized protein</fullName>
    </submittedName>
</protein>
<dbReference type="Proteomes" id="UP000542210">
    <property type="component" value="Unassembled WGS sequence"/>
</dbReference>
<sequence>MAVRDLEAIRAELEPNGRIGRTLLSDSNPTPANLARDECLDLLRAALAGLLPQDAS</sequence>
<gene>
    <name evidence="1" type="ORF">BJ982_000799</name>
</gene>
<dbReference type="AlphaFoldDB" id="A0A7W7D2R5"/>
<proteinExistence type="predicted"/>
<dbReference type="EMBL" id="JACHND010000001">
    <property type="protein sequence ID" value="MBB4699255.1"/>
    <property type="molecule type" value="Genomic_DNA"/>
</dbReference>
<evidence type="ECO:0000313" key="1">
    <source>
        <dbReference type="EMBL" id="MBB4699255.1"/>
    </source>
</evidence>
<reference evidence="1 2" key="1">
    <citation type="submission" date="2020-08" db="EMBL/GenBank/DDBJ databases">
        <title>Sequencing the genomes of 1000 actinobacteria strains.</title>
        <authorList>
            <person name="Klenk H.-P."/>
        </authorList>
    </citation>
    <scope>NUCLEOTIDE SEQUENCE [LARGE SCALE GENOMIC DNA]</scope>
    <source>
        <strain evidence="1 2">DSM 45784</strain>
    </source>
</reference>
<comment type="caution">
    <text evidence="1">The sequence shown here is derived from an EMBL/GenBank/DDBJ whole genome shotgun (WGS) entry which is preliminary data.</text>
</comment>
<name>A0A7W7D2R5_9ACTN</name>
<keyword evidence="2" id="KW-1185">Reference proteome</keyword>